<accession>A0A833VAN2</accession>
<dbReference type="AlphaFoldDB" id="A0A833VAN2"/>
<protein>
    <submittedName>
        <fullName evidence="1">Uncharacterized protein</fullName>
    </submittedName>
</protein>
<evidence type="ECO:0000313" key="2">
    <source>
        <dbReference type="Proteomes" id="UP000623129"/>
    </source>
</evidence>
<gene>
    <name evidence="1" type="ORF">FCM35_KLT04490</name>
</gene>
<evidence type="ECO:0000313" key="1">
    <source>
        <dbReference type="EMBL" id="KAF3331136.1"/>
    </source>
</evidence>
<organism evidence="1 2">
    <name type="scientific">Carex littledalei</name>
    <dbReference type="NCBI Taxonomy" id="544730"/>
    <lineage>
        <taxon>Eukaryota</taxon>
        <taxon>Viridiplantae</taxon>
        <taxon>Streptophyta</taxon>
        <taxon>Embryophyta</taxon>
        <taxon>Tracheophyta</taxon>
        <taxon>Spermatophyta</taxon>
        <taxon>Magnoliopsida</taxon>
        <taxon>Liliopsida</taxon>
        <taxon>Poales</taxon>
        <taxon>Cyperaceae</taxon>
        <taxon>Cyperoideae</taxon>
        <taxon>Cariceae</taxon>
        <taxon>Carex</taxon>
        <taxon>Carex subgen. Euthyceras</taxon>
    </lineage>
</organism>
<keyword evidence="2" id="KW-1185">Reference proteome</keyword>
<dbReference type="OrthoDB" id="1707044at2759"/>
<name>A0A833VAN2_9POAL</name>
<proteinExistence type="predicted"/>
<reference evidence="1" key="1">
    <citation type="submission" date="2020-01" db="EMBL/GenBank/DDBJ databases">
        <title>Genome sequence of Kobresia littledalei, the first chromosome-level genome in the family Cyperaceae.</title>
        <authorList>
            <person name="Qu G."/>
        </authorList>
    </citation>
    <scope>NUCLEOTIDE SEQUENCE</scope>
    <source>
        <strain evidence="1">C.B.Clarke</strain>
        <tissue evidence="1">Leaf</tissue>
    </source>
</reference>
<dbReference type="EMBL" id="SWLB01000013">
    <property type="protein sequence ID" value="KAF3331136.1"/>
    <property type="molecule type" value="Genomic_DNA"/>
</dbReference>
<sequence>MMLKLLQKRRRKGEWMVAKEVATKLLGLYISQRRSTVRKFTWGMVWFQVRRRSVGLVRDRHVAKGYDSVISYARNFDDGLWKEEVEHLRSRSFVYRFGDSGRLVG</sequence>
<dbReference type="Proteomes" id="UP000623129">
    <property type="component" value="Unassembled WGS sequence"/>
</dbReference>
<comment type="caution">
    <text evidence="1">The sequence shown here is derived from an EMBL/GenBank/DDBJ whole genome shotgun (WGS) entry which is preliminary data.</text>
</comment>